<evidence type="ECO:0000313" key="1">
    <source>
        <dbReference type="EMBL" id="KJU87566.1"/>
    </source>
</evidence>
<sequence>MIDKPPAVDRPLADVKRYSLRTRGSKVTLWQQGKPFSRGDSFREFLDTMPEVLAALELKKAALAIVQARAGDRPVILGMGAHPIKVGLSPIIIDLMKKGIITAIATNGASIVHDFEMAFMGCTSEDVASELCHGTFGMAYETGVMLNLAISDGVTRGLGLGSAIGEFILNDNRIKDGSVSIFATAFDLNVPTTVHVAIGTDILHMHPEANGSNIGEGSMRDFRTLTSLITALDGGVFINLGSAVIIPEVFLKALNLARNIGHSVEGFTTINMDFIRQYRAEVNVLKRPTANSGSAISLIGHHEIMFPLLCAIVIEMKDDC</sequence>
<dbReference type="PATRIC" id="fig|29290.4.peg.338"/>
<proteinExistence type="predicted"/>
<dbReference type="Gene3D" id="3.40.910.10">
    <property type="entry name" value="Deoxyhypusine synthase"/>
    <property type="match status" value="1"/>
</dbReference>
<dbReference type="AlphaFoldDB" id="A0A0F3H071"/>
<reference evidence="1 2" key="1">
    <citation type="submission" date="2015-02" db="EMBL/GenBank/DDBJ databases">
        <title>Single-cell genomics of uncultivated deep-branching MTB reveals a conserved set of magnetosome genes.</title>
        <authorList>
            <person name="Kolinko S."/>
            <person name="Richter M."/>
            <person name="Glockner F.O."/>
            <person name="Brachmann A."/>
            <person name="Schuler D."/>
        </authorList>
    </citation>
    <scope>NUCLEOTIDE SEQUENCE [LARGE SCALE GENOMIC DNA]</scope>
    <source>
        <strain evidence="1">TM-1</strain>
    </source>
</reference>
<organism evidence="1 2">
    <name type="scientific">Candidatus Magnetobacterium bavaricum</name>
    <dbReference type="NCBI Taxonomy" id="29290"/>
    <lineage>
        <taxon>Bacteria</taxon>
        <taxon>Pseudomonadati</taxon>
        <taxon>Nitrospirota</taxon>
        <taxon>Thermodesulfovibrionia</taxon>
        <taxon>Thermodesulfovibrionales</taxon>
        <taxon>Candidatus Magnetobacteriaceae</taxon>
        <taxon>Candidatus Magnetobacterium</taxon>
    </lineage>
</organism>
<evidence type="ECO:0000313" key="2">
    <source>
        <dbReference type="Proteomes" id="UP000033423"/>
    </source>
</evidence>
<dbReference type="InterPro" id="IPR029035">
    <property type="entry name" value="DHS-like_NAD/FAD-binding_dom"/>
</dbReference>
<keyword evidence="2" id="KW-1185">Reference proteome</keyword>
<gene>
    <name evidence="1" type="ORF">MBAV_000243</name>
</gene>
<dbReference type="InterPro" id="IPR036982">
    <property type="entry name" value="Deoxyhypusine_synthase_sf"/>
</dbReference>
<dbReference type="EMBL" id="LACI01000113">
    <property type="protein sequence ID" value="KJU87566.1"/>
    <property type="molecule type" value="Genomic_DNA"/>
</dbReference>
<accession>A0A0F3H071</accession>
<name>A0A0F3H071_9BACT</name>
<comment type="caution">
    <text evidence="1">The sequence shown here is derived from an EMBL/GenBank/DDBJ whole genome shotgun (WGS) entry which is preliminary data.</text>
</comment>
<dbReference type="SUPFAM" id="SSF52467">
    <property type="entry name" value="DHS-like NAD/FAD-binding domain"/>
    <property type="match status" value="1"/>
</dbReference>
<dbReference type="Proteomes" id="UP000033423">
    <property type="component" value="Unassembled WGS sequence"/>
</dbReference>
<protein>
    <submittedName>
        <fullName evidence="1">Uncharacterized protein</fullName>
    </submittedName>
</protein>